<dbReference type="Proteomes" id="UP001338137">
    <property type="component" value="Unassembled WGS sequence"/>
</dbReference>
<feature type="chain" id="PRO_5045215208" evidence="1">
    <location>
        <begin position="25"/>
        <end position="134"/>
    </location>
</feature>
<keyword evidence="1" id="KW-0732">Signal</keyword>
<keyword evidence="3" id="KW-1185">Reference proteome</keyword>
<accession>A0ABU6G8C6</accession>
<evidence type="ECO:0000313" key="3">
    <source>
        <dbReference type="Proteomes" id="UP001338137"/>
    </source>
</evidence>
<dbReference type="RefSeq" id="WP_326073236.1">
    <property type="nucleotide sequence ID" value="NZ_JARLKY010000046.1"/>
</dbReference>
<evidence type="ECO:0000313" key="2">
    <source>
        <dbReference type="EMBL" id="MEC0229093.1"/>
    </source>
</evidence>
<dbReference type="EMBL" id="JARLKY010000046">
    <property type="protein sequence ID" value="MEC0229093.1"/>
    <property type="molecule type" value="Genomic_DNA"/>
</dbReference>
<organism evidence="2 3">
    <name type="scientific">Paenibacillus alba</name>
    <dbReference type="NCBI Taxonomy" id="1197127"/>
    <lineage>
        <taxon>Bacteria</taxon>
        <taxon>Bacillati</taxon>
        <taxon>Bacillota</taxon>
        <taxon>Bacilli</taxon>
        <taxon>Bacillales</taxon>
        <taxon>Paenibacillaceae</taxon>
        <taxon>Paenibacillus</taxon>
    </lineage>
</organism>
<comment type="caution">
    <text evidence="2">The sequence shown here is derived from an EMBL/GenBank/DDBJ whole genome shotgun (WGS) entry which is preliminary data.</text>
</comment>
<feature type="signal peptide" evidence="1">
    <location>
        <begin position="1"/>
        <end position="24"/>
    </location>
</feature>
<gene>
    <name evidence="2" type="ORF">P4I72_18345</name>
</gene>
<sequence length="134" mass="13928">MKNTSKLAIATLALSMLFATSAFAATAPFSGNLPANQGDTEISTVARANNADVVEYFSIKVTSLGTGYTAVRAWTEGSAGGNYSSPYTEVQANSNWATPSYTSTPSKGTNITLNLDNPVYTSSSVAVAGEWSPN</sequence>
<evidence type="ECO:0000256" key="1">
    <source>
        <dbReference type="SAM" id="SignalP"/>
    </source>
</evidence>
<name>A0ABU6G8C6_9BACL</name>
<reference evidence="2 3" key="1">
    <citation type="submission" date="2023-03" db="EMBL/GenBank/DDBJ databases">
        <title>Bacillus Genome Sequencing.</title>
        <authorList>
            <person name="Dunlap C."/>
        </authorList>
    </citation>
    <scope>NUCLEOTIDE SEQUENCE [LARGE SCALE GENOMIC DNA]</scope>
    <source>
        <strain evidence="2 3">BD-533</strain>
    </source>
</reference>
<proteinExistence type="predicted"/>
<protein>
    <submittedName>
        <fullName evidence="2">Uncharacterized protein</fullName>
    </submittedName>
</protein>